<feature type="region of interest" description="Disordered" evidence="1">
    <location>
        <begin position="247"/>
        <end position="329"/>
    </location>
</feature>
<evidence type="ECO:0000256" key="2">
    <source>
        <dbReference type="SAM" id="SignalP"/>
    </source>
</evidence>
<reference evidence="3 4" key="1">
    <citation type="submission" date="2024-07" db="EMBL/GenBank/DDBJ databases">
        <title>Section-level genome sequencing and comparative genomics of Aspergillus sections Usti and Cavernicolus.</title>
        <authorList>
            <consortium name="Lawrence Berkeley National Laboratory"/>
            <person name="Nybo J.L."/>
            <person name="Vesth T.C."/>
            <person name="Theobald S."/>
            <person name="Frisvad J.C."/>
            <person name="Larsen T.O."/>
            <person name="Kjaerboelling I."/>
            <person name="Rothschild-Mancinelli K."/>
            <person name="Lyhne E.K."/>
            <person name="Kogle M.E."/>
            <person name="Barry K."/>
            <person name="Clum A."/>
            <person name="Na H."/>
            <person name="Ledsgaard L."/>
            <person name="Lin J."/>
            <person name="Lipzen A."/>
            <person name="Kuo A."/>
            <person name="Riley R."/>
            <person name="Mondo S."/>
            <person name="Labutti K."/>
            <person name="Haridas S."/>
            <person name="Pangalinan J."/>
            <person name="Salamov A.A."/>
            <person name="Simmons B.A."/>
            <person name="Magnuson J.K."/>
            <person name="Chen J."/>
            <person name="Drula E."/>
            <person name="Henrissat B."/>
            <person name="Wiebenga A."/>
            <person name="Lubbers R.J."/>
            <person name="Gomes A.C."/>
            <person name="Makela M.R."/>
            <person name="Stajich J."/>
            <person name="Grigoriev I.V."/>
            <person name="Mortensen U.H."/>
            <person name="De Vries R.P."/>
            <person name="Baker S.E."/>
            <person name="Andersen M.R."/>
        </authorList>
    </citation>
    <scope>NUCLEOTIDE SEQUENCE [LARGE SCALE GENOMIC DNA]</scope>
    <source>
        <strain evidence="3 4">CBS 588.65</strain>
    </source>
</reference>
<proteinExistence type="predicted"/>
<accession>A0ABR4H5T4</accession>
<protein>
    <recommendedName>
        <fullName evidence="5">GPI anchored protein</fullName>
    </recommendedName>
</protein>
<comment type="caution">
    <text evidence="3">The sequence shown here is derived from an EMBL/GenBank/DDBJ whole genome shotgun (WGS) entry which is preliminary data.</text>
</comment>
<evidence type="ECO:0008006" key="5">
    <source>
        <dbReference type="Google" id="ProtNLM"/>
    </source>
</evidence>
<name>A0ABR4H5T4_9EURO</name>
<feature type="chain" id="PRO_5046619339" description="GPI anchored protein" evidence="2">
    <location>
        <begin position="19"/>
        <end position="353"/>
    </location>
</feature>
<keyword evidence="4" id="KW-1185">Reference proteome</keyword>
<feature type="signal peptide" evidence="2">
    <location>
        <begin position="1"/>
        <end position="18"/>
    </location>
</feature>
<keyword evidence="2" id="KW-0732">Signal</keyword>
<dbReference type="EMBL" id="JBFXLT010000066">
    <property type="protein sequence ID" value="KAL2810801.1"/>
    <property type="molecule type" value="Genomic_DNA"/>
</dbReference>
<dbReference type="Proteomes" id="UP001610334">
    <property type="component" value="Unassembled WGS sequence"/>
</dbReference>
<evidence type="ECO:0000256" key="1">
    <source>
        <dbReference type="SAM" id="MobiDB-lite"/>
    </source>
</evidence>
<gene>
    <name evidence="3" type="ORF">BJX63DRAFT_433896</name>
</gene>
<organism evidence="3 4">
    <name type="scientific">Aspergillus granulosus</name>
    <dbReference type="NCBI Taxonomy" id="176169"/>
    <lineage>
        <taxon>Eukaryota</taxon>
        <taxon>Fungi</taxon>
        <taxon>Dikarya</taxon>
        <taxon>Ascomycota</taxon>
        <taxon>Pezizomycotina</taxon>
        <taxon>Eurotiomycetes</taxon>
        <taxon>Eurotiomycetidae</taxon>
        <taxon>Eurotiales</taxon>
        <taxon>Aspergillaceae</taxon>
        <taxon>Aspergillus</taxon>
        <taxon>Aspergillus subgen. Nidulantes</taxon>
    </lineage>
</organism>
<sequence length="353" mass="37611">MRLHSVFAILSLTAAGHAEFRVQELYSDSEALEDGASVNTTRVPGLVLDDLLERSLEPRACYAPYTECQHTGRCCAPPADACCPDGSCVTSTDYVCCGSSHICYTGDLCCHDGCIKPGVKCCTAGHICATNQECCEDRCMAAGRQCCLGGQSCPGGHTCVLYNGEVRCCPPGGCYSYTDYFYWYYYVYWYIEVYWEIRVEVVTSTLELTSSSVRTSTSLSLQASDSNALSSIYASVTSSILAAASQTPDLDSLPTSTTTTVSSTSTTTTTRSTTTTTTTTRPTDGPPSEEETLPSFPETSSDSPDPDFFPTASGTEPPPVETVQAGDEGAGASIAPPVFTALTLVSFIFMIVL</sequence>
<evidence type="ECO:0000313" key="3">
    <source>
        <dbReference type="EMBL" id="KAL2810801.1"/>
    </source>
</evidence>
<evidence type="ECO:0000313" key="4">
    <source>
        <dbReference type="Proteomes" id="UP001610334"/>
    </source>
</evidence>
<feature type="compositionally biased region" description="Low complexity" evidence="1">
    <location>
        <begin position="254"/>
        <end position="283"/>
    </location>
</feature>